<name>A0A7D7R0B8_9ACTN</name>
<dbReference type="InterPro" id="IPR007867">
    <property type="entry name" value="GMC_OxRtase_C"/>
</dbReference>
<dbReference type="KEGG" id="gji:H1R19_03230"/>
<evidence type="ECO:0000256" key="3">
    <source>
        <dbReference type="ARBA" id="ARBA00022827"/>
    </source>
</evidence>
<evidence type="ECO:0000256" key="1">
    <source>
        <dbReference type="ARBA" id="ARBA00010790"/>
    </source>
</evidence>
<protein>
    <submittedName>
        <fullName evidence="7">GMC family oxidoreductase</fullName>
    </submittedName>
</protein>
<evidence type="ECO:0000313" key="8">
    <source>
        <dbReference type="Proteomes" id="UP000515663"/>
    </source>
</evidence>
<dbReference type="SUPFAM" id="SSF51905">
    <property type="entry name" value="FAD/NAD(P)-binding domain"/>
    <property type="match status" value="1"/>
</dbReference>
<accession>A0A7D7R0B8</accession>
<dbReference type="InterPro" id="IPR036188">
    <property type="entry name" value="FAD/NAD-bd_sf"/>
</dbReference>
<dbReference type="AlphaFoldDB" id="A0A7D7R0B8"/>
<feature type="domain" description="Glucose-methanol-choline oxidoreductase N-terminal" evidence="5">
    <location>
        <begin position="213"/>
        <end position="324"/>
    </location>
</feature>
<dbReference type="Pfam" id="PF13450">
    <property type="entry name" value="NAD_binding_8"/>
    <property type="match status" value="1"/>
</dbReference>
<organism evidence="7 8">
    <name type="scientific">Gordonia jinghuaiqii</name>
    <dbReference type="NCBI Taxonomy" id="2758710"/>
    <lineage>
        <taxon>Bacteria</taxon>
        <taxon>Bacillati</taxon>
        <taxon>Actinomycetota</taxon>
        <taxon>Actinomycetes</taxon>
        <taxon>Mycobacteriales</taxon>
        <taxon>Gordoniaceae</taxon>
        <taxon>Gordonia</taxon>
    </lineage>
</organism>
<dbReference type="GO" id="GO:0050660">
    <property type="term" value="F:flavin adenine dinucleotide binding"/>
    <property type="evidence" value="ECO:0007669"/>
    <property type="project" value="InterPro"/>
</dbReference>
<dbReference type="GO" id="GO:0016614">
    <property type="term" value="F:oxidoreductase activity, acting on CH-OH group of donors"/>
    <property type="evidence" value="ECO:0007669"/>
    <property type="project" value="InterPro"/>
</dbReference>
<dbReference type="EMBL" id="CP059491">
    <property type="protein sequence ID" value="QMT03708.1"/>
    <property type="molecule type" value="Genomic_DNA"/>
</dbReference>
<evidence type="ECO:0000259" key="6">
    <source>
        <dbReference type="Pfam" id="PF05199"/>
    </source>
</evidence>
<proteinExistence type="inferred from homology"/>
<evidence type="ECO:0000313" key="7">
    <source>
        <dbReference type="EMBL" id="QMT03708.1"/>
    </source>
</evidence>
<keyword evidence="2" id="KW-0285">Flavoprotein</keyword>
<keyword evidence="4" id="KW-0560">Oxidoreductase</keyword>
<dbReference type="SUPFAM" id="SSF54373">
    <property type="entry name" value="FAD-linked reductases, C-terminal domain"/>
    <property type="match status" value="1"/>
</dbReference>
<dbReference type="InterPro" id="IPR000172">
    <property type="entry name" value="GMC_OxRdtase_N"/>
</dbReference>
<dbReference type="Gene3D" id="3.50.50.60">
    <property type="entry name" value="FAD/NAD(P)-binding domain"/>
    <property type="match status" value="2"/>
</dbReference>
<comment type="similarity">
    <text evidence="1">Belongs to the GMC oxidoreductase family.</text>
</comment>
<dbReference type="Pfam" id="PF05199">
    <property type="entry name" value="GMC_oxred_C"/>
    <property type="match status" value="1"/>
</dbReference>
<evidence type="ECO:0000256" key="4">
    <source>
        <dbReference type="ARBA" id="ARBA00023002"/>
    </source>
</evidence>
<keyword evidence="3" id="KW-0274">FAD</keyword>
<evidence type="ECO:0000256" key="2">
    <source>
        <dbReference type="ARBA" id="ARBA00022630"/>
    </source>
</evidence>
<dbReference type="PANTHER" id="PTHR46056">
    <property type="entry name" value="LONG-CHAIN-ALCOHOL OXIDASE"/>
    <property type="match status" value="1"/>
</dbReference>
<feature type="domain" description="Glucose-methanol-choline oxidoreductase C-terminal" evidence="6">
    <location>
        <begin position="438"/>
        <end position="534"/>
    </location>
</feature>
<sequence>MTRPLIGDTVNLLESSADTYDVVIVGSGPSGAVAAKRFAESGYSVLCLEQGEYPDYTTIRSAEPEFELTKDKHFSWNPNKRRAVSDYPVNDSESEVAPLMWNGVGGSSILYAAAWHRLKPSDFRVKTLDGVAADWPLTYEELAPFYARVEHDFSVSGVPDDPAFPEGFDIPLPPFPLGDLERRFAAAHDRLGWHWWPGSNSIATVRHGALEPCVRRASCMWGCFDGAKASVDRTHWPSALKLGVTLRQRARVLRVETDSRGLATGVTYVDLATGANHFVGGRTVVLAANGIGTPRLLLASASKTHPDGLANSSGLVGKNLMMHPYSTVVGLFDEAFENWQGPFGQRAYSLEFAETQPGRGFLRGAKWQLMGTGGPLNTTGSFPWGGAGAWGPDFHKEVQRRFAHSAYWAILAEDLPDESNAVTLDPELVDGSGLAAPKVTYRASENTRALLDFNHALAEQSMREAGAYETLVSPIVRETGWHLLGTVRMGENPQSSVVDGYGRSHDVPNLFVMDGSVMPTSGAVNPTGTVAALALRSTEAAIKTASSQKFGIGA</sequence>
<gene>
    <name evidence="7" type="ORF">H1R19_03230</name>
</gene>
<dbReference type="Pfam" id="PF00732">
    <property type="entry name" value="GMC_oxred_N"/>
    <property type="match status" value="1"/>
</dbReference>
<dbReference type="Proteomes" id="UP000515663">
    <property type="component" value="Chromosome"/>
</dbReference>
<keyword evidence="8" id="KW-1185">Reference proteome</keyword>
<reference evidence="8" key="1">
    <citation type="submission" date="2020-07" db="EMBL/GenBank/DDBJ databases">
        <title>novel species isolated from the respiratory tract of Marmot.</title>
        <authorList>
            <person name="Zhang G."/>
        </authorList>
    </citation>
    <scope>NUCLEOTIDE SEQUENCE [LARGE SCALE GENOMIC DNA]</scope>
    <source>
        <strain evidence="8">686</strain>
    </source>
</reference>
<dbReference type="PANTHER" id="PTHR46056:SF12">
    <property type="entry name" value="LONG-CHAIN-ALCOHOL OXIDASE"/>
    <property type="match status" value="1"/>
</dbReference>
<evidence type="ECO:0000259" key="5">
    <source>
        <dbReference type="Pfam" id="PF00732"/>
    </source>
</evidence>